<name>A0A8S4SK67_9NEOP</name>
<dbReference type="AlphaFoldDB" id="A0A8S4SK67"/>
<sequence length="89" mass="9927">MAALLFGRGQCPSKARWDNEEPLAHDCCRSSGGLLRSSLLTVIVLVRWTNLHTQGGRVYCVQENFSPELYYLPLPSSASRALLIYDARS</sequence>
<evidence type="ECO:0000313" key="1">
    <source>
        <dbReference type="EMBL" id="CAH2268860.1"/>
    </source>
</evidence>
<evidence type="ECO:0000313" key="2">
    <source>
        <dbReference type="Proteomes" id="UP000838756"/>
    </source>
</evidence>
<reference evidence="1" key="1">
    <citation type="submission" date="2022-03" db="EMBL/GenBank/DDBJ databases">
        <authorList>
            <person name="Lindestad O."/>
        </authorList>
    </citation>
    <scope>NUCLEOTIDE SEQUENCE</scope>
</reference>
<organism evidence="1 2">
    <name type="scientific">Pararge aegeria aegeria</name>
    <dbReference type="NCBI Taxonomy" id="348720"/>
    <lineage>
        <taxon>Eukaryota</taxon>
        <taxon>Metazoa</taxon>
        <taxon>Ecdysozoa</taxon>
        <taxon>Arthropoda</taxon>
        <taxon>Hexapoda</taxon>
        <taxon>Insecta</taxon>
        <taxon>Pterygota</taxon>
        <taxon>Neoptera</taxon>
        <taxon>Endopterygota</taxon>
        <taxon>Lepidoptera</taxon>
        <taxon>Glossata</taxon>
        <taxon>Ditrysia</taxon>
        <taxon>Papilionoidea</taxon>
        <taxon>Nymphalidae</taxon>
        <taxon>Satyrinae</taxon>
        <taxon>Satyrini</taxon>
        <taxon>Parargina</taxon>
        <taxon>Pararge</taxon>
    </lineage>
</organism>
<dbReference type="EMBL" id="CAKXAJ010026481">
    <property type="protein sequence ID" value="CAH2268860.1"/>
    <property type="molecule type" value="Genomic_DNA"/>
</dbReference>
<gene>
    <name evidence="1" type="primary">jg27187</name>
    <name evidence="1" type="ORF">PAEG_LOCUS27170</name>
</gene>
<proteinExistence type="predicted"/>
<comment type="caution">
    <text evidence="1">The sequence shown here is derived from an EMBL/GenBank/DDBJ whole genome shotgun (WGS) entry which is preliminary data.</text>
</comment>
<dbReference type="Proteomes" id="UP000838756">
    <property type="component" value="Unassembled WGS sequence"/>
</dbReference>
<keyword evidence="2" id="KW-1185">Reference proteome</keyword>
<accession>A0A8S4SK67</accession>
<protein>
    <submittedName>
        <fullName evidence="1">Jg27187 protein</fullName>
    </submittedName>
</protein>